<dbReference type="InterPro" id="IPR001647">
    <property type="entry name" value="HTH_TetR"/>
</dbReference>
<dbReference type="PROSITE" id="PS50977">
    <property type="entry name" value="HTH_TETR_2"/>
    <property type="match status" value="1"/>
</dbReference>
<dbReference type="InterPro" id="IPR009057">
    <property type="entry name" value="Homeodomain-like_sf"/>
</dbReference>
<dbReference type="SUPFAM" id="SSF48498">
    <property type="entry name" value="Tetracyclin repressor-like, C-terminal domain"/>
    <property type="match status" value="1"/>
</dbReference>
<name>A0A6H2H207_9BACL</name>
<dbReference type="AlphaFoldDB" id="A0A6H2H207"/>
<dbReference type="InterPro" id="IPR050109">
    <property type="entry name" value="HTH-type_TetR-like_transc_reg"/>
</dbReference>
<dbReference type="KEGG" id="palr:HGI30_19005"/>
<organism evidence="4 5">
    <name type="scientific">Paenibacillus albicereus</name>
    <dbReference type="NCBI Taxonomy" id="2726185"/>
    <lineage>
        <taxon>Bacteria</taxon>
        <taxon>Bacillati</taxon>
        <taxon>Bacillota</taxon>
        <taxon>Bacilli</taxon>
        <taxon>Bacillales</taxon>
        <taxon>Paenibacillaceae</taxon>
        <taxon>Paenibacillus</taxon>
    </lineage>
</organism>
<dbReference type="GO" id="GO:0003677">
    <property type="term" value="F:DNA binding"/>
    <property type="evidence" value="ECO:0007669"/>
    <property type="project" value="UniProtKB-UniRule"/>
</dbReference>
<evidence type="ECO:0000256" key="2">
    <source>
        <dbReference type="PROSITE-ProRule" id="PRU00335"/>
    </source>
</evidence>
<keyword evidence="1 2" id="KW-0238">DNA-binding</keyword>
<dbReference type="PANTHER" id="PTHR30055:SF232">
    <property type="entry name" value="TRANSCRIPTIONAL REGULATOR, TETR FAMILY"/>
    <property type="match status" value="1"/>
</dbReference>
<proteinExistence type="predicted"/>
<reference evidence="4 5" key="1">
    <citation type="submission" date="2020-04" db="EMBL/GenBank/DDBJ databases">
        <title>Novel Paenibacillus strain UniB2 isolated from commercial digestive syrup.</title>
        <authorList>
            <person name="Thorat V."/>
            <person name="Kirdat K."/>
            <person name="Tiwarekar B."/>
            <person name="Yadav A."/>
        </authorList>
    </citation>
    <scope>NUCLEOTIDE SEQUENCE [LARGE SCALE GENOMIC DNA]</scope>
    <source>
        <strain evidence="4 5">UniB2</strain>
    </source>
</reference>
<dbReference type="EMBL" id="CP051428">
    <property type="protein sequence ID" value="QJC53446.1"/>
    <property type="molecule type" value="Genomic_DNA"/>
</dbReference>
<dbReference type="PROSITE" id="PS01081">
    <property type="entry name" value="HTH_TETR_1"/>
    <property type="match status" value="1"/>
</dbReference>
<feature type="domain" description="HTH tetR-type" evidence="3">
    <location>
        <begin position="3"/>
        <end position="63"/>
    </location>
</feature>
<gene>
    <name evidence="4" type="ORF">HGI30_19005</name>
</gene>
<dbReference type="SUPFAM" id="SSF46689">
    <property type="entry name" value="Homeodomain-like"/>
    <property type="match status" value="1"/>
</dbReference>
<dbReference type="Pfam" id="PF00440">
    <property type="entry name" value="TetR_N"/>
    <property type="match status" value="1"/>
</dbReference>
<keyword evidence="5" id="KW-1185">Reference proteome</keyword>
<accession>A0A6H2H207</accession>
<evidence type="ECO:0000313" key="5">
    <source>
        <dbReference type="Proteomes" id="UP000502136"/>
    </source>
</evidence>
<dbReference type="RefSeq" id="WP_168908984.1">
    <property type="nucleotide sequence ID" value="NZ_CP051428.1"/>
</dbReference>
<dbReference type="Gene3D" id="1.10.10.60">
    <property type="entry name" value="Homeodomain-like"/>
    <property type="match status" value="1"/>
</dbReference>
<evidence type="ECO:0000256" key="1">
    <source>
        <dbReference type="ARBA" id="ARBA00023125"/>
    </source>
</evidence>
<evidence type="ECO:0000259" key="3">
    <source>
        <dbReference type="PROSITE" id="PS50977"/>
    </source>
</evidence>
<dbReference type="GO" id="GO:0006355">
    <property type="term" value="P:regulation of DNA-templated transcription"/>
    <property type="evidence" value="ECO:0007669"/>
    <property type="project" value="UniProtKB-ARBA"/>
</dbReference>
<dbReference type="Proteomes" id="UP000502136">
    <property type="component" value="Chromosome"/>
</dbReference>
<evidence type="ECO:0000313" key="4">
    <source>
        <dbReference type="EMBL" id="QJC53446.1"/>
    </source>
</evidence>
<feature type="DNA-binding region" description="H-T-H motif" evidence="2">
    <location>
        <begin position="26"/>
        <end position="45"/>
    </location>
</feature>
<dbReference type="PANTHER" id="PTHR30055">
    <property type="entry name" value="HTH-TYPE TRANSCRIPTIONAL REGULATOR RUTR"/>
    <property type="match status" value="1"/>
</dbReference>
<sequence>MSIDRRAEIVQAAARSFALFGYKATTMDQVAKIARVGKGTIYTFFDNKEQLFEEIMNAFVEEIVQLAEKAVDPAKPFAENLHRALLDVLNYRREHELFTRLSLEMKEIGTAAAGFGIRMMEEALLEFVARHVEDAVAKGELKPCDPQLTAYVLVKLFITLVVDWPAVSGRPFQEEDVMRLFELYFLNGISDKSGTVTA</sequence>
<dbReference type="InterPro" id="IPR036271">
    <property type="entry name" value="Tet_transcr_reg_TetR-rel_C_sf"/>
</dbReference>
<dbReference type="Gene3D" id="1.10.357.10">
    <property type="entry name" value="Tetracycline Repressor, domain 2"/>
    <property type="match status" value="1"/>
</dbReference>
<dbReference type="PRINTS" id="PR00455">
    <property type="entry name" value="HTHTETR"/>
</dbReference>
<protein>
    <submittedName>
        <fullName evidence="4">TetR/AcrR family transcriptional regulator</fullName>
    </submittedName>
</protein>
<dbReference type="InterPro" id="IPR023772">
    <property type="entry name" value="DNA-bd_HTH_TetR-type_CS"/>
</dbReference>